<keyword evidence="7" id="KW-1133">Transmembrane helix</keyword>
<accession>A0A368LPJ3</accession>
<keyword evidence="4" id="KW-0488">Methylation</keyword>
<comment type="caution">
    <text evidence="12">The sequence shown here is derived from an EMBL/GenBank/DDBJ whole genome shotgun (WGS) entry which is preliminary data.</text>
</comment>
<evidence type="ECO:0000313" key="12">
    <source>
        <dbReference type="EMBL" id="RCS73787.1"/>
    </source>
</evidence>
<sequence>MARGFTLIEMLISIVVLAILLAAAVPSFRGISEKAKMQRLAEELQGFFIQTKSEAVLRNQNLYLHFVQDGTPTGGEWALVTNTSSATPSDRHAAKSNALMYLEGDPFKGISTSSSILNMEFESVNGKPNQTGNIKFSLKEGKLLDLKFQQFTGRFRICGGHYGYPECE</sequence>
<dbReference type="InterPro" id="IPR012902">
    <property type="entry name" value="N_methyl_site"/>
</dbReference>
<feature type="domain" description="General secretion pathway GspH" evidence="11">
    <location>
        <begin position="41"/>
        <end position="139"/>
    </location>
</feature>
<protein>
    <recommendedName>
        <fullName evidence="2">Type II secretion system protein H</fullName>
    </recommendedName>
    <alternativeName>
        <fullName evidence="10">General secretion pathway protein H</fullName>
    </alternativeName>
</protein>
<comment type="subcellular location">
    <subcellularLocation>
        <location evidence="1">Cell inner membrane</location>
        <topology evidence="1">Single-pass membrane protein</topology>
    </subcellularLocation>
</comment>
<evidence type="ECO:0000256" key="2">
    <source>
        <dbReference type="ARBA" id="ARBA00021549"/>
    </source>
</evidence>
<evidence type="ECO:0000256" key="7">
    <source>
        <dbReference type="ARBA" id="ARBA00022989"/>
    </source>
</evidence>
<name>A0A368LPJ3_9VIBR</name>
<dbReference type="PROSITE" id="PS00409">
    <property type="entry name" value="PROKAR_NTER_METHYL"/>
    <property type="match status" value="1"/>
</dbReference>
<evidence type="ECO:0000256" key="10">
    <source>
        <dbReference type="ARBA" id="ARBA00030775"/>
    </source>
</evidence>
<dbReference type="InterPro" id="IPR016824">
    <property type="entry name" value="Tfp-pilus_assembly_FimT"/>
</dbReference>
<dbReference type="InterPro" id="IPR022346">
    <property type="entry name" value="T2SS_GspH"/>
</dbReference>
<dbReference type="SUPFAM" id="SSF54523">
    <property type="entry name" value="Pili subunits"/>
    <property type="match status" value="1"/>
</dbReference>
<reference evidence="12 13" key="1">
    <citation type="journal article" date="2017" name="Elife">
        <title>Extensive horizontal gene transfer in cheese-associated bacteria.</title>
        <authorList>
            <person name="Bonham K.S."/>
            <person name="Wolfe B.E."/>
            <person name="Dutton R.J."/>
        </authorList>
    </citation>
    <scope>NUCLEOTIDE SEQUENCE [LARGE SCALE GENOMIC DNA]</scope>
    <source>
        <strain evidence="12 13">JB196</strain>
    </source>
</reference>
<dbReference type="PIRSF" id="PIRSF024622">
    <property type="entry name" value="Tfp_FimT"/>
    <property type="match status" value="1"/>
</dbReference>
<dbReference type="GO" id="GO:0015627">
    <property type="term" value="C:type II protein secretion system complex"/>
    <property type="evidence" value="ECO:0007669"/>
    <property type="project" value="InterPro"/>
</dbReference>
<organism evidence="12 13">
    <name type="scientific">Vibrio casei</name>
    <dbReference type="NCBI Taxonomy" id="673372"/>
    <lineage>
        <taxon>Bacteria</taxon>
        <taxon>Pseudomonadati</taxon>
        <taxon>Pseudomonadota</taxon>
        <taxon>Gammaproteobacteria</taxon>
        <taxon>Vibrionales</taxon>
        <taxon>Vibrionaceae</taxon>
        <taxon>Vibrio</taxon>
    </lineage>
</organism>
<gene>
    <name evidence="12" type="ORF">CIK83_09350</name>
</gene>
<dbReference type="Gene3D" id="3.30.700.10">
    <property type="entry name" value="Glycoprotein, Type 4 Pilin"/>
    <property type="match status" value="1"/>
</dbReference>
<comment type="similarity">
    <text evidence="9">Belongs to the GSP H family.</text>
</comment>
<dbReference type="Pfam" id="PF12019">
    <property type="entry name" value="GspH"/>
    <property type="match status" value="1"/>
</dbReference>
<keyword evidence="5" id="KW-0997">Cell inner membrane</keyword>
<proteinExistence type="inferred from homology"/>
<evidence type="ECO:0000256" key="4">
    <source>
        <dbReference type="ARBA" id="ARBA00022481"/>
    </source>
</evidence>
<evidence type="ECO:0000256" key="6">
    <source>
        <dbReference type="ARBA" id="ARBA00022692"/>
    </source>
</evidence>
<dbReference type="EMBL" id="QPGL01000001">
    <property type="protein sequence ID" value="RCS73787.1"/>
    <property type="molecule type" value="Genomic_DNA"/>
</dbReference>
<dbReference type="Proteomes" id="UP000252479">
    <property type="component" value="Unassembled WGS sequence"/>
</dbReference>
<dbReference type="GO" id="GO:0005886">
    <property type="term" value="C:plasma membrane"/>
    <property type="evidence" value="ECO:0007669"/>
    <property type="project" value="UniProtKB-SubCell"/>
</dbReference>
<evidence type="ECO:0000313" key="13">
    <source>
        <dbReference type="Proteomes" id="UP000252479"/>
    </source>
</evidence>
<evidence type="ECO:0000256" key="8">
    <source>
        <dbReference type="ARBA" id="ARBA00023136"/>
    </source>
</evidence>
<evidence type="ECO:0000256" key="1">
    <source>
        <dbReference type="ARBA" id="ARBA00004377"/>
    </source>
</evidence>
<dbReference type="AlphaFoldDB" id="A0A368LPJ3"/>
<keyword evidence="13" id="KW-1185">Reference proteome</keyword>
<evidence type="ECO:0000256" key="5">
    <source>
        <dbReference type="ARBA" id="ARBA00022519"/>
    </source>
</evidence>
<keyword evidence="8" id="KW-0472">Membrane</keyword>
<dbReference type="GO" id="GO:0015628">
    <property type="term" value="P:protein secretion by the type II secretion system"/>
    <property type="evidence" value="ECO:0007669"/>
    <property type="project" value="InterPro"/>
</dbReference>
<keyword evidence="6" id="KW-0812">Transmembrane</keyword>
<dbReference type="Pfam" id="PF07963">
    <property type="entry name" value="N_methyl"/>
    <property type="match status" value="1"/>
</dbReference>
<evidence type="ECO:0000256" key="9">
    <source>
        <dbReference type="ARBA" id="ARBA00025772"/>
    </source>
</evidence>
<dbReference type="RefSeq" id="WP_086961586.1">
    <property type="nucleotide sequence ID" value="NZ_AP018680.1"/>
</dbReference>
<dbReference type="OrthoDB" id="5871678at2"/>
<evidence type="ECO:0000256" key="3">
    <source>
        <dbReference type="ARBA" id="ARBA00022475"/>
    </source>
</evidence>
<evidence type="ECO:0000259" key="11">
    <source>
        <dbReference type="Pfam" id="PF12019"/>
    </source>
</evidence>
<keyword evidence="3" id="KW-1003">Cell membrane</keyword>
<dbReference type="NCBIfam" id="TIGR02532">
    <property type="entry name" value="IV_pilin_GFxxxE"/>
    <property type="match status" value="1"/>
</dbReference>
<dbReference type="GeneID" id="303189128"/>
<dbReference type="InterPro" id="IPR045584">
    <property type="entry name" value="Pilin-like"/>
</dbReference>